<dbReference type="RefSeq" id="WP_052652735.1">
    <property type="nucleotide sequence ID" value="NZ_CCXS01000001.1"/>
</dbReference>
<keyword evidence="3" id="KW-1185">Reference proteome</keyword>
<dbReference type="Pfam" id="PF11193">
    <property type="entry name" value="DUF2812"/>
    <property type="match status" value="1"/>
</dbReference>
<dbReference type="Proteomes" id="UP000043699">
    <property type="component" value="Unassembled WGS sequence"/>
</dbReference>
<feature type="transmembrane region" description="Helical" evidence="1">
    <location>
        <begin position="109"/>
        <end position="128"/>
    </location>
</feature>
<dbReference type="InterPro" id="IPR021359">
    <property type="entry name" value="DUF2812"/>
</dbReference>
<evidence type="ECO:0000256" key="1">
    <source>
        <dbReference type="SAM" id="Phobius"/>
    </source>
</evidence>
<evidence type="ECO:0000313" key="2">
    <source>
        <dbReference type="EMBL" id="CEG23782.1"/>
    </source>
</evidence>
<keyword evidence="1" id="KW-0812">Transmembrane</keyword>
<evidence type="ECO:0008006" key="4">
    <source>
        <dbReference type="Google" id="ProtNLM"/>
    </source>
</evidence>
<sequence>MKKFNFTLAYDIEKEAKWLTDMSAKGFHFYKYRWGFYYFEENPSKSYIYQTDFQEASDEYFELYQEAGWEHIQTEIGQYHYFRADKNSIGDQRIYSEPASIKGMYKRMLVFYAVIFLCLVVSQIGILLTWNGNLLSTSVAIFAGAVILLYIYLFIKLLRQMRRYEKLI</sequence>
<dbReference type="AlphaFoldDB" id="A0A098EPS8"/>
<feature type="transmembrane region" description="Helical" evidence="1">
    <location>
        <begin position="134"/>
        <end position="155"/>
    </location>
</feature>
<keyword evidence="1" id="KW-1133">Transmembrane helix</keyword>
<accession>A0A098EPS8</accession>
<dbReference type="STRING" id="1499687.BN1080_02787"/>
<dbReference type="EMBL" id="CCXS01000001">
    <property type="protein sequence ID" value="CEG23782.1"/>
    <property type="molecule type" value="Genomic_DNA"/>
</dbReference>
<dbReference type="OrthoDB" id="1928173at2"/>
<name>A0A098EPS8_9BACL</name>
<protein>
    <recommendedName>
        <fullName evidence="4">DUF2812 domain-containing protein</fullName>
    </recommendedName>
</protein>
<gene>
    <name evidence="2" type="ORF">BN1080_02787</name>
</gene>
<keyword evidence="1" id="KW-0472">Membrane</keyword>
<organism evidence="2 3">
    <name type="scientific">Planococcus massiliensis</name>
    <dbReference type="NCBI Taxonomy" id="1499687"/>
    <lineage>
        <taxon>Bacteria</taxon>
        <taxon>Bacillati</taxon>
        <taxon>Bacillota</taxon>
        <taxon>Bacilli</taxon>
        <taxon>Bacillales</taxon>
        <taxon>Caryophanaceae</taxon>
        <taxon>Planococcus</taxon>
    </lineage>
</organism>
<evidence type="ECO:0000313" key="3">
    <source>
        <dbReference type="Proteomes" id="UP000043699"/>
    </source>
</evidence>
<reference evidence="2 3" key="1">
    <citation type="submission" date="2014-09" db="EMBL/GenBank/DDBJ databases">
        <authorList>
            <person name="Urmite Genomes Urmite Genomes"/>
        </authorList>
    </citation>
    <scope>NUCLEOTIDE SEQUENCE [LARGE SCALE GENOMIC DNA]</scope>
    <source>
        <strain evidence="2 3">ES2</strain>
    </source>
</reference>
<proteinExistence type="predicted"/>